<keyword evidence="2" id="KW-1185">Reference proteome</keyword>
<dbReference type="Proteomes" id="UP000253094">
    <property type="component" value="Unassembled WGS sequence"/>
</dbReference>
<gene>
    <name evidence="1" type="ORF">DQ384_04980</name>
</gene>
<dbReference type="Gene3D" id="1.10.260.40">
    <property type="entry name" value="lambda repressor-like DNA-binding domains"/>
    <property type="match status" value="1"/>
</dbReference>
<proteinExistence type="predicted"/>
<reference evidence="1 2" key="1">
    <citation type="submission" date="2018-06" db="EMBL/GenBank/DDBJ databases">
        <title>Sphaerisporangium craniellae sp. nov., isolated from a marine sponge in the South China Sea.</title>
        <authorList>
            <person name="Li L."/>
        </authorList>
    </citation>
    <scope>NUCLEOTIDE SEQUENCE [LARGE SCALE GENOMIC DNA]</scope>
    <source>
        <strain evidence="1 2">CCTCC AA 208026</strain>
    </source>
</reference>
<dbReference type="InterPro" id="IPR001387">
    <property type="entry name" value="Cro/C1-type_HTH"/>
</dbReference>
<dbReference type="InterPro" id="IPR010982">
    <property type="entry name" value="Lambda_DNA-bd_dom_sf"/>
</dbReference>
<protein>
    <submittedName>
        <fullName evidence="1">XRE family transcriptional regulator</fullName>
    </submittedName>
</protein>
<evidence type="ECO:0000313" key="1">
    <source>
        <dbReference type="EMBL" id="RCG32889.1"/>
    </source>
</evidence>
<sequence length="413" mass="45822">MTRLPAWAVRLRTKRLDKGWSQKDMAKEIVEHADALGVRMPERNSLIRSIKGWEAGEHRPRHPYPMLYARVFGTDEEALFGDPLEPSYRSPAEVLAAVMPEHDLLGPESDAHGRRRIDMGTVTDLSGRVHGLRLADDVLGGDDLIGPAFRELDAAVRLYRENTHDETVGRALLGIIGEYAQIAGWIASDAGQEHQAVQSYRLGISAAREAGDHTLESNILGSLAYLVANTGDPREGAELALTSLDALKPWSPARARALAWDRVAWAHAREGNAQAAIRSLGESETALAGEYGQEPPSYLYWVNAGELQIMEARVFTELRRPLRAVPLLTKVLDRYDAAHARELSLYLSWLAVALIDANEPEEAARTARRMLDLCADIASDRMTQRVRIVLQRLNVYQDVPEVRAVLTGYPFTA</sequence>
<dbReference type="OrthoDB" id="4074704at2"/>
<dbReference type="EMBL" id="QOIL01000002">
    <property type="protein sequence ID" value="RCG32889.1"/>
    <property type="molecule type" value="Genomic_DNA"/>
</dbReference>
<dbReference type="InterPro" id="IPR011990">
    <property type="entry name" value="TPR-like_helical_dom_sf"/>
</dbReference>
<name>A0A367FSJ8_9ACTN</name>
<comment type="caution">
    <text evidence="1">The sequence shown here is derived from an EMBL/GenBank/DDBJ whole genome shotgun (WGS) entry which is preliminary data.</text>
</comment>
<dbReference type="SUPFAM" id="SSF47413">
    <property type="entry name" value="lambda repressor-like DNA-binding domains"/>
    <property type="match status" value="1"/>
</dbReference>
<organism evidence="1 2">
    <name type="scientific">Sphaerisporangium album</name>
    <dbReference type="NCBI Taxonomy" id="509200"/>
    <lineage>
        <taxon>Bacteria</taxon>
        <taxon>Bacillati</taxon>
        <taxon>Actinomycetota</taxon>
        <taxon>Actinomycetes</taxon>
        <taxon>Streptosporangiales</taxon>
        <taxon>Streptosporangiaceae</taxon>
        <taxon>Sphaerisporangium</taxon>
    </lineage>
</organism>
<dbReference type="GO" id="GO:0003677">
    <property type="term" value="F:DNA binding"/>
    <property type="evidence" value="ECO:0007669"/>
    <property type="project" value="InterPro"/>
</dbReference>
<dbReference type="AlphaFoldDB" id="A0A367FSJ8"/>
<dbReference type="CDD" id="cd00093">
    <property type="entry name" value="HTH_XRE"/>
    <property type="match status" value="1"/>
</dbReference>
<dbReference type="SUPFAM" id="SSF48452">
    <property type="entry name" value="TPR-like"/>
    <property type="match status" value="1"/>
</dbReference>
<accession>A0A367FSJ8</accession>
<dbReference type="Gene3D" id="1.25.40.10">
    <property type="entry name" value="Tetratricopeptide repeat domain"/>
    <property type="match status" value="1"/>
</dbReference>
<evidence type="ECO:0000313" key="2">
    <source>
        <dbReference type="Proteomes" id="UP000253094"/>
    </source>
</evidence>